<feature type="compositionally biased region" description="Low complexity" evidence="11">
    <location>
        <begin position="857"/>
        <end position="876"/>
    </location>
</feature>
<dbReference type="InterPro" id="IPR019821">
    <property type="entry name" value="Kinesin_motor_CS"/>
</dbReference>
<reference evidence="13" key="1">
    <citation type="submission" date="2021-01" db="UniProtKB">
        <authorList>
            <consortium name="EnsemblMetazoa"/>
        </authorList>
    </citation>
    <scope>IDENTIFICATION</scope>
</reference>
<comment type="subcellular location">
    <subcellularLocation>
        <location evidence="1">Cytoplasm</location>
        <location evidence="1">Cytoskeleton</location>
    </subcellularLocation>
</comment>
<dbReference type="InterPro" id="IPR000253">
    <property type="entry name" value="FHA_dom"/>
</dbReference>
<dbReference type="GO" id="GO:0007018">
    <property type="term" value="P:microtubule-based movement"/>
    <property type="evidence" value="ECO:0007669"/>
    <property type="project" value="InterPro"/>
</dbReference>
<dbReference type="PRINTS" id="PR00380">
    <property type="entry name" value="KINESINHEAVY"/>
</dbReference>
<dbReference type="GO" id="GO:0003777">
    <property type="term" value="F:microtubule motor activity"/>
    <property type="evidence" value="ECO:0007669"/>
    <property type="project" value="InterPro"/>
</dbReference>
<dbReference type="CDD" id="cd22706">
    <property type="entry name" value="FHA_KIF13"/>
    <property type="match status" value="1"/>
</dbReference>
<dbReference type="OrthoDB" id="3176171at2759"/>
<keyword evidence="5 9" id="KW-0067">ATP-binding</keyword>
<dbReference type="FunFam" id="3.40.850.10:FF:000021">
    <property type="entry name" value="kinesin-like protein KIF16B isoform X1"/>
    <property type="match status" value="1"/>
</dbReference>
<dbReference type="Gene3D" id="3.40.850.10">
    <property type="entry name" value="Kinesin motor domain"/>
    <property type="match status" value="1"/>
</dbReference>
<evidence type="ECO:0000256" key="7">
    <source>
        <dbReference type="ARBA" id="ARBA00023175"/>
    </source>
</evidence>
<dbReference type="InterPro" id="IPR027417">
    <property type="entry name" value="P-loop_NTPase"/>
</dbReference>
<accession>A0A7M7JGX0</accession>
<feature type="region of interest" description="Disordered" evidence="11">
    <location>
        <begin position="856"/>
        <end position="876"/>
    </location>
</feature>
<keyword evidence="3" id="KW-0493">Microtubule</keyword>
<feature type="compositionally biased region" description="Basic and acidic residues" evidence="11">
    <location>
        <begin position="1107"/>
        <end position="1120"/>
    </location>
</feature>
<evidence type="ECO:0000256" key="11">
    <source>
        <dbReference type="SAM" id="MobiDB-lite"/>
    </source>
</evidence>
<evidence type="ECO:0000256" key="5">
    <source>
        <dbReference type="ARBA" id="ARBA00022840"/>
    </source>
</evidence>
<feature type="compositionally biased region" description="Polar residues" evidence="11">
    <location>
        <begin position="1789"/>
        <end position="1807"/>
    </location>
</feature>
<keyword evidence="2" id="KW-0963">Cytoplasm</keyword>
<dbReference type="PROSITE" id="PS50067">
    <property type="entry name" value="KINESIN_MOTOR_2"/>
    <property type="match status" value="1"/>
</dbReference>
<dbReference type="SUPFAM" id="SSF49879">
    <property type="entry name" value="SMAD/FHA domain"/>
    <property type="match status" value="1"/>
</dbReference>
<dbReference type="GO" id="GO:0008017">
    <property type="term" value="F:microtubule binding"/>
    <property type="evidence" value="ECO:0007669"/>
    <property type="project" value="InterPro"/>
</dbReference>
<dbReference type="Gene3D" id="6.10.250.2520">
    <property type="match status" value="1"/>
</dbReference>
<evidence type="ECO:0000256" key="1">
    <source>
        <dbReference type="ARBA" id="ARBA00004245"/>
    </source>
</evidence>
<sequence length="1807" mass="198911">MCDKVKVAVRVRPLNRREQSLGTKCVVEMRNGQTILYKSSPTDHQQPKSFAFDHCFWSFDVEDAHFASQKEVYHDIGTALLDNAVEGYNACIFAYGQTGSGKSYTMMGSKEDKGLIPRLCDDLFERIARHADPNTSFKVEVSYMEIYNEKVHDLLDASGCKQQLRVREHNIMGTYVENLSKHAVTSYDQINELMAQGNKSRTVAATNMNSESSRSHAVFNITLTCTINDPVTNSQGEKMSKMSLVDLAGSERATKTGAVGDRLKEGSNINKSLTTLGMVISKLAEGKTSSQFIPYRDSVLTWLLKDKLGGNSKTVMVATISPAADNYEETLSTLRYADRAKRIVNHAVVNEDPNAKLIRQLKQQVEELKARLLQVRSADVSARLEESESLMKEISQPWEEKVKHTEQVHIQRQQALEKMGISVEADGIKVESDKFYLVNLNADPSLNEMLLFNIKKERTLVGRPDSERPEVQPDIHLFGIGIQNEHCVLIIENGEELWIEPREGARTCVNGVVVSEKRLLKNGDRIFWGNHHFFRVTCPQKQQQQQQLSPEQVAQKAAEPPIDYQFAREELMLQELSNDPIQTAIATLERQHEEDKNMALEKQRQMYEKQLQILREQMSPTTPYAPYVGLERAAQESWARERDHLFKVSLAKLREQTATANDLVREANLLSEQLNKNTTFRVTLQIPTANLTPNRKKSAFVSEPAILVSRPGMSSQIWSMDKLENKLIDMRELFAESGASLPPHPELRTDLDPFFESQENHSLIGVANMFLGAVFHDVKLAYQVPIISQHGEVAGRLHMEICRTQGSLDRVADCGGTSGPFNGQGSVASAGSAHMSTSMSAGQLGVALAAPGSSQASAMDTSTTSVTSTGSSGSGEVASVMSASQRFVRIRVTIKEATGLPSALCNFVFCQYSFWGNNVTVAPQDVPDPAGASVPPNHAILVTAPNGAPARLVAGGQHGQHGHHGGSTIVRFDHTKEFDLAVTEDFVEYCLEGALSVEVFGHTSSGFSSHHKQLESEESSNRQQIVCFSCYPLLNSATHHVSSEGESCPLDHSVMTRSEILSTGEDPLTSAMMSGNPRLALIDSPPSSPSPPQNADGSDSTITNDNPYRDAIPHNKHDSTYHAGEADEMPGRRPPSPIFRASCGVSPNGAFGAIFLNPLRALFQALVHGPALWFMNQNSHEATTKRPHDRRSLDEAVKFISKHNGHTGINDGFRTGMDLGPESLGEVHLGEHSLAARWSELKRKLELWLEIHELNEQGEYAPVEVTPRPDAATGGVFQLRQGQQRRMVVSVSAAPYSGTLPLSCEAITHVSVGGLCARKVGLQKPLDSYQDDDLRALRDKWVAVLDKRKHYLHEQLVKMSAKENKSEQETERERQLLDAWMRLQEERDAVYTPQAGSRVPGAPAEGDGAELAGMELHTPVLFLDLSSDDMNLHPSHIPGANSILSKELGSPQYTLPIVRSEDNRVVVAWDSSIHDSPLLNAATSSQDRIYLILKAKVRLSHPVSVDIILRKRFAINVYKRQTFTEKLRKRISGAPTLYRSGVTYEIVGSIPKACEDLEGRETLALMAAQGLDDVAADGESYIEKYTKVVISVESILNLDKLRQDVAVKELLHSQGRPIRKTLSVPNMAQSMSSSMTSSMIKQSIMSLSMYDESTSGHNHGATGMASAAAAATITHSQSAAVHNGHNGSLSHNSSYGDGLDKLKDAASAITGAARPTFLNLNFNLNLRQSSLKHSPATGALVGQKLKPLRPLIEENLESISILSHPEEEDAEELFRRSHNTSDSTEPKSLVSSGYGSQALSTEDSPTR</sequence>
<dbReference type="Gene3D" id="2.60.200.20">
    <property type="match status" value="1"/>
</dbReference>
<dbReference type="InParanoid" id="A0A7M7JGX0"/>
<dbReference type="RefSeq" id="XP_022651962.1">
    <property type="nucleotide sequence ID" value="XM_022796227.1"/>
</dbReference>
<dbReference type="KEGG" id="vde:111246512"/>
<dbReference type="OMA" id="MAIQTEH"/>
<dbReference type="Pfam" id="PF16183">
    <property type="entry name" value="Kinesin_assoc"/>
    <property type="match status" value="1"/>
</dbReference>
<dbReference type="InterPro" id="IPR032405">
    <property type="entry name" value="Kinesin_assoc"/>
</dbReference>
<dbReference type="GeneID" id="111246512"/>
<comment type="similarity">
    <text evidence="9">Belongs to the TRAFAC class myosin-kinesin ATPase superfamily. Kinesin family.</text>
</comment>
<dbReference type="SMART" id="SM00240">
    <property type="entry name" value="FHA"/>
    <property type="match status" value="1"/>
</dbReference>
<dbReference type="Pfam" id="PF00225">
    <property type="entry name" value="Kinesin"/>
    <property type="match status" value="1"/>
</dbReference>
<dbReference type="InterPro" id="IPR008984">
    <property type="entry name" value="SMAD_FHA_dom_sf"/>
</dbReference>
<dbReference type="SUPFAM" id="SSF52540">
    <property type="entry name" value="P-loop containing nucleoside triphosphate hydrolases"/>
    <property type="match status" value="1"/>
</dbReference>
<keyword evidence="8" id="KW-0206">Cytoskeleton</keyword>
<dbReference type="CDD" id="cd01365">
    <property type="entry name" value="KISc_KIF1A_KIF1B"/>
    <property type="match status" value="1"/>
</dbReference>
<evidence type="ECO:0000256" key="8">
    <source>
        <dbReference type="ARBA" id="ARBA00023212"/>
    </source>
</evidence>
<dbReference type="Pfam" id="PF12423">
    <property type="entry name" value="KIF1B"/>
    <property type="match status" value="1"/>
</dbReference>
<evidence type="ECO:0000313" key="13">
    <source>
        <dbReference type="EnsemblMetazoa" id="XP_022651962"/>
    </source>
</evidence>
<keyword evidence="7 9" id="KW-0505">Motor protein</keyword>
<evidence type="ECO:0000256" key="2">
    <source>
        <dbReference type="ARBA" id="ARBA00022490"/>
    </source>
</evidence>
<feature type="region of interest" description="Disordered" evidence="11">
    <location>
        <begin position="1763"/>
        <end position="1807"/>
    </location>
</feature>
<feature type="coiled-coil region" evidence="10">
    <location>
        <begin position="585"/>
        <end position="617"/>
    </location>
</feature>
<evidence type="ECO:0000256" key="4">
    <source>
        <dbReference type="ARBA" id="ARBA00022741"/>
    </source>
</evidence>
<feature type="region of interest" description="Disordered" evidence="11">
    <location>
        <begin position="1065"/>
        <end position="1135"/>
    </location>
</feature>
<dbReference type="PANTHER" id="PTHR47117">
    <property type="entry name" value="STAR-RELATED LIPID TRANSFER PROTEIN 9"/>
    <property type="match status" value="1"/>
</dbReference>
<protein>
    <recommendedName>
        <fullName evidence="12">Kinesin motor domain-containing protein</fullName>
    </recommendedName>
</protein>
<evidence type="ECO:0000259" key="12">
    <source>
        <dbReference type="PROSITE" id="PS50067"/>
    </source>
</evidence>
<dbReference type="InterPro" id="IPR001752">
    <property type="entry name" value="Kinesin_motor_dom"/>
</dbReference>
<dbReference type="PROSITE" id="PS00411">
    <property type="entry name" value="KINESIN_MOTOR_1"/>
    <property type="match status" value="1"/>
</dbReference>
<feature type="compositionally biased region" description="Polar residues" evidence="11">
    <location>
        <begin position="1093"/>
        <end position="1106"/>
    </location>
</feature>
<evidence type="ECO:0000256" key="10">
    <source>
        <dbReference type="SAM" id="Coils"/>
    </source>
</evidence>
<dbReference type="InterPro" id="IPR036961">
    <property type="entry name" value="Kinesin_motor_dom_sf"/>
</dbReference>
<evidence type="ECO:0000256" key="3">
    <source>
        <dbReference type="ARBA" id="ARBA00022701"/>
    </source>
</evidence>
<keyword evidence="6 10" id="KW-0175">Coiled coil</keyword>
<proteinExistence type="inferred from homology"/>
<dbReference type="InterPro" id="IPR022164">
    <property type="entry name" value="Kinesin-like"/>
</dbReference>
<keyword evidence="14" id="KW-1185">Reference proteome</keyword>
<dbReference type="Proteomes" id="UP000594260">
    <property type="component" value="Unplaced"/>
</dbReference>
<evidence type="ECO:0000313" key="14">
    <source>
        <dbReference type="Proteomes" id="UP000594260"/>
    </source>
</evidence>
<dbReference type="GO" id="GO:0005524">
    <property type="term" value="F:ATP binding"/>
    <property type="evidence" value="ECO:0007669"/>
    <property type="project" value="UniProtKB-UniRule"/>
</dbReference>
<dbReference type="Pfam" id="PF12473">
    <property type="entry name" value="DUF3694"/>
    <property type="match status" value="2"/>
</dbReference>
<dbReference type="FunCoup" id="A0A7M7JGX0">
    <property type="interactions" value="359"/>
</dbReference>
<evidence type="ECO:0000256" key="9">
    <source>
        <dbReference type="PROSITE-ProRule" id="PRU00283"/>
    </source>
</evidence>
<keyword evidence="4 9" id="KW-0547">Nucleotide-binding</keyword>
<evidence type="ECO:0000256" key="6">
    <source>
        <dbReference type="ARBA" id="ARBA00023054"/>
    </source>
</evidence>
<name>A0A7M7JGX0_VARDE</name>
<organism evidence="13 14">
    <name type="scientific">Varroa destructor</name>
    <name type="common">Honeybee mite</name>
    <dbReference type="NCBI Taxonomy" id="109461"/>
    <lineage>
        <taxon>Eukaryota</taxon>
        <taxon>Metazoa</taxon>
        <taxon>Ecdysozoa</taxon>
        <taxon>Arthropoda</taxon>
        <taxon>Chelicerata</taxon>
        <taxon>Arachnida</taxon>
        <taxon>Acari</taxon>
        <taxon>Parasitiformes</taxon>
        <taxon>Mesostigmata</taxon>
        <taxon>Gamasina</taxon>
        <taxon>Dermanyssoidea</taxon>
        <taxon>Varroidae</taxon>
        <taxon>Varroa</taxon>
    </lineage>
</organism>
<dbReference type="GO" id="GO:0005874">
    <property type="term" value="C:microtubule"/>
    <property type="evidence" value="ECO:0007669"/>
    <property type="project" value="UniProtKB-KW"/>
</dbReference>
<dbReference type="EnsemblMetazoa" id="XM_022796227">
    <property type="protein sequence ID" value="XP_022651962"/>
    <property type="gene ID" value="LOC111246512"/>
</dbReference>
<feature type="domain" description="Kinesin motor" evidence="12">
    <location>
        <begin position="4"/>
        <end position="343"/>
    </location>
</feature>
<dbReference type="Pfam" id="PF00498">
    <property type="entry name" value="FHA"/>
    <property type="match status" value="1"/>
</dbReference>
<feature type="binding site" evidence="9">
    <location>
        <begin position="96"/>
        <end position="103"/>
    </location>
    <ligand>
        <name>ATP</name>
        <dbReference type="ChEBI" id="CHEBI:30616"/>
    </ligand>
</feature>
<dbReference type="SMART" id="SM00129">
    <property type="entry name" value="KISc"/>
    <property type="match status" value="1"/>
</dbReference>
<dbReference type="InterPro" id="IPR022140">
    <property type="entry name" value="Kinesin-like_KIF1-typ"/>
</dbReference>